<reference evidence="2 3" key="1">
    <citation type="journal article" date="2012" name="Genome Biol.">
        <title>Sequencing three crocodilian genomes to illuminate the evolution of archosaurs and amniotes.</title>
        <authorList>
            <person name="St John J.A."/>
            <person name="Braun E.L."/>
            <person name="Isberg S.R."/>
            <person name="Miles L.G."/>
            <person name="Chong A.Y."/>
            <person name="Gongora J."/>
            <person name="Dalzell P."/>
            <person name="Moran C."/>
            <person name="Bed'hom B."/>
            <person name="Abzhanov A."/>
            <person name="Burgess S.C."/>
            <person name="Cooksey A.M."/>
            <person name="Castoe T.A."/>
            <person name="Crawford N.G."/>
            <person name="Densmore L.D."/>
            <person name="Drew J.C."/>
            <person name="Edwards S.V."/>
            <person name="Faircloth B.C."/>
            <person name="Fujita M.K."/>
            <person name="Greenwold M.J."/>
            <person name="Hoffmann F.G."/>
            <person name="Howard J.M."/>
            <person name="Iguchi T."/>
            <person name="Janes D.E."/>
            <person name="Khan S.Y."/>
            <person name="Kohno S."/>
            <person name="de Koning A.J."/>
            <person name="Lance S.L."/>
            <person name="McCarthy F.M."/>
            <person name="McCormack J.E."/>
            <person name="Merchant M.E."/>
            <person name="Peterson D.G."/>
            <person name="Pollock D.D."/>
            <person name="Pourmand N."/>
            <person name="Raney B.J."/>
            <person name="Roessler K.A."/>
            <person name="Sanford J.R."/>
            <person name="Sawyer R.H."/>
            <person name="Schmidt C.J."/>
            <person name="Triplett E.W."/>
            <person name="Tuberville T.D."/>
            <person name="Venegas-Anaya M."/>
            <person name="Howard J.T."/>
            <person name="Jarvis E.D."/>
            <person name="Guillette L.J.Jr."/>
            <person name="Glenn T.C."/>
            <person name="Green R.E."/>
            <person name="Ray D.A."/>
        </authorList>
    </citation>
    <scope>NUCLEOTIDE SEQUENCE [LARGE SCALE GENOMIC DNA]</scope>
    <source>
        <strain evidence="2">KSC_2009_1</strain>
    </source>
</reference>
<keyword evidence="3" id="KW-1185">Reference proteome</keyword>
<evidence type="ECO:0000313" key="2">
    <source>
        <dbReference type="EMBL" id="KYO29665.1"/>
    </source>
</evidence>
<feature type="region of interest" description="Disordered" evidence="1">
    <location>
        <begin position="68"/>
        <end position="98"/>
    </location>
</feature>
<name>A0A151MYY9_ALLMI</name>
<proteinExistence type="predicted"/>
<accession>A0A151MYY9</accession>
<dbReference type="EMBL" id="AKHW03004558">
    <property type="protein sequence ID" value="KYO29665.1"/>
    <property type="molecule type" value="Genomic_DNA"/>
</dbReference>
<gene>
    <name evidence="2" type="ORF">Y1Q_0017645</name>
</gene>
<evidence type="ECO:0000313" key="3">
    <source>
        <dbReference type="Proteomes" id="UP000050525"/>
    </source>
</evidence>
<dbReference type="Proteomes" id="UP000050525">
    <property type="component" value="Unassembled WGS sequence"/>
</dbReference>
<protein>
    <submittedName>
        <fullName evidence="2">Uncharacterized protein</fullName>
    </submittedName>
</protein>
<organism evidence="2 3">
    <name type="scientific">Alligator mississippiensis</name>
    <name type="common">American alligator</name>
    <dbReference type="NCBI Taxonomy" id="8496"/>
    <lineage>
        <taxon>Eukaryota</taxon>
        <taxon>Metazoa</taxon>
        <taxon>Chordata</taxon>
        <taxon>Craniata</taxon>
        <taxon>Vertebrata</taxon>
        <taxon>Euteleostomi</taxon>
        <taxon>Archelosauria</taxon>
        <taxon>Archosauria</taxon>
        <taxon>Crocodylia</taxon>
        <taxon>Alligatoridae</taxon>
        <taxon>Alligatorinae</taxon>
        <taxon>Alligator</taxon>
    </lineage>
</organism>
<comment type="caution">
    <text evidence="2">The sequence shown here is derived from an EMBL/GenBank/DDBJ whole genome shotgun (WGS) entry which is preliminary data.</text>
</comment>
<sequence length="98" mass="11250">MVSAVSSQMERGHQEDLVQGQVDRGMPDILLFLWAKYTSQICKLATDTIQNHLPGEIFCRAHPDLLGGVHPDQPQTAGRDKWNWGQRQQQRVRQQELE</sequence>
<dbReference type="AlphaFoldDB" id="A0A151MYY9"/>
<evidence type="ECO:0000256" key="1">
    <source>
        <dbReference type="SAM" id="MobiDB-lite"/>
    </source>
</evidence>